<dbReference type="InterPro" id="IPR041249">
    <property type="entry name" value="HEPN_DZIP3"/>
</dbReference>
<evidence type="ECO:0000259" key="6">
    <source>
        <dbReference type="Pfam" id="PF18738"/>
    </source>
</evidence>
<dbReference type="InterPro" id="IPR036770">
    <property type="entry name" value="Ankyrin_rpt-contain_sf"/>
</dbReference>
<dbReference type="Gene3D" id="1.25.40.20">
    <property type="entry name" value="Ankyrin repeat-containing domain"/>
    <property type="match status" value="2"/>
</dbReference>
<organism evidence="8 9">
    <name type="scientific">Crassostrea virginica</name>
    <name type="common">Eastern oyster</name>
    <dbReference type="NCBI Taxonomy" id="6565"/>
    <lineage>
        <taxon>Eukaryota</taxon>
        <taxon>Metazoa</taxon>
        <taxon>Spiralia</taxon>
        <taxon>Lophotrochozoa</taxon>
        <taxon>Mollusca</taxon>
        <taxon>Bivalvia</taxon>
        <taxon>Autobranchia</taxon>
        <taxon>Pteriomorphia</taxon>
        <taxon>Ostreida</taxon>
        <taxon>Ostreoidea</taxon>
        <taxon>Ostreidae</taxon>
        <taxon>Crassostrea</taxon>
    </lineage>
</organism>
<feature type="repeat" description="ANK" evidence="3">
    <location>
        <begin position="730"/>
        <end position="762"/>
    </location>
</feature>
<keyword evidence="4" id="KW-0175">Coiled coil</keyword>
<reference evidence="9" key="1">
    <citation type="submission" date="2025-08" db="UniProtKB">
        <authorList>
            <consortium name="RefSeq"/>
        </authorList>
    </citation>
    <scope>IDENTIFICATION</scope>
    <source>
        <tissue evidence="9">Whole sample</tissue>
    </source>
</reference>
<dbReference type="InterPro" id="IPR002110">
    <property type="entry name" value="Ankyrin_rpt"/>
</dbReference>
<dbReference type="OrthoDB" id="6122878at2759"/>
<dbReference type="PROSITE" id="PS50297">
    <property type="entry name" value="ANK_REP_REGION"/>
    <property type="match status" value="3"/>
</dbReference>
<dbReference type="PROSITE" id="PS50088">
    <property type="entry name" value="ANK_REPEAT"/>
    <property type="match status" value="4"/>
</dbReference>
<dbReference type="Gene3D" id="3.40.50.300">
    <property type="entry name" value="P-loop containing nucleotide triphosphate hydrolases"/>
    <property type="match status" value="1"/>
</dbReference>
<proteinExistence type="predicted"/>
<feature type="repeat" description="ANK" evidence="3">
    <location>
        <begin position="797"/>
        <end position="824"/>
    </location>
</feature>
<dbReference type="Pfam" id="PF18738">
    <property type="entry name" value="HEPN_DZIP3"/>
    <property type="match status" value="1"/>
</dbReference>
<feature type="transmembrane region" description="Helical" evidence="5">
    <location>
        <begin position="1141"/>
        <end position="1161"/>
    </location>
</feature>
<dbReference type="Pfam" id="PF12796">
    <property type="entry name" value="Ank_2"/>
    <property type="match status" value="1"/>
</dbReference>
<keyword evidence="5" id="KW-0472">Membrane</keyword>
<feature type="transmembrane region" description="Helical" evidence="5">
    <location>
        <begin position="1292"/>
        <end position="1316"/>
    </location>
</feature>
<feature type="transmembrane region" description="Helical" evidence="5">
    <location>
        <begin position="1336"/>
        <end position="1358"/>
    </location>
</feature>
<evidence type="ECO:0000256" key="3">
    <source>
        <dbReference type="PROSITE-ProRule" id="PRU00023"/>
    </source>
</evidence>
<evidence type="ECO:0000256" key="1">
    <source>
        <dbReference type="ARBA" id="ARBA00022737"/>
    </source>
</evidence>
<feature type="domain" description="Novel STAND NTPase 3" evidence="7">
    <location>
        <begin position="236"/>
        <end position="387"/>
    </location>
</feature>
<dbReference type="Proteomes" id="UP000694844">
    <property type="component" value="Chromosome 9"/>
</dbReference>
<name>A0A8B8BJG9_CRAVI</name>
<feature type="repeat" description="ANK" evidence="3">
    <location>
        <begin position="764"/>
        <end position="796"/>
    </location>
</feature>
<feature type="domain" description="DZIP3-like HEPN" evidence="6">
    <location>
        <begin position="40"/>
        <end position="183"/>
    </location>
</feature>
<evidence type="ECO:0000256" key="5">
    <source>
        <dbReference type="SAM" id="Phobius"/>
    </source>
</evidence>
<dbReference type="Pfam" id="PF00023">
    <property type="entry name" value="Ank"/>
    <property type="match status" value="2"/>
</dbReference>
<keyword evidence="8" id="KW-1185">Reference proteome</keyword>
<dbReference type="SMART" id="SM00248">
    <property type="entry name" value="ANK"/>
    <property type="match status" value="8"/>
</dbReference>
<evidence type="ECO:0000256" key="4">
    <source>
        <dbReference type="SAM" id="Coils"/>
    </source>
</evidence>
<keyword evidence="2 3" id="KW-0040">ANK repeat</keyword>
<accession>A0A8B8BJG9</accession>
<feature type="transmembrane region" description="Helical" evidence="5">
    <location>
        <begin position="1229"/>
        <end position="1254"/>
    </location>
</feature>
<dbReference type="Pfam" id="PF20720">
    <property type="entry name" value="nSTAND3"/>
    <property type="match status" value="1"/>
</dbReference>
<dbReference type="InterPro" id="IPR027417">
    <property type="entry name" value="P-loop_NTPase"/>
</dbReference>
<protein>
    <submittedName>
        <fullName evidence="9">Uncharacterized protein LOC111111055</fullName>
    </submittedName>
</protein>
<dbReference type="SUPFAM" id="SSF48403">
    <property type="entry name" value="Ankyrin repeat"/>
    <property type="match status" value="1"/>
</dbReference>
<evidence type="ECO:0000313" key="9">
    <source>
        <dbReference type="RefSeq" id="XP_022303505.1"/>
    </source>
</evidence>
<gene>
    <name evidence="9" type="primary">LOC111111055</name>
</gene>
<evidence type="ECO:0000256" key="2">
    <source>
        <dbReference type="ARBA" id="ARBA00023043"/>
    </source>
</evidence>
<keyword evidence="1" id="KW-0677">Repeat</keyword>
<dbReference type="KEGG" id="cvn:111111055"/>
<dbReference type="SUPFAM" id="SSF52540">
    <property type="entry name" value="P-loop containing nucleoside triphosphate hydrolases"/>
    <property type="match status" value="2"/>
</dbReference>
<feature type="transmembrane region" description="Helical" evidence="5">
    <location>
        <begin position="1379"/>
        <end position="1401"/>
    </location>
</feature>
<evidence type="ECO:0000259" key="7">
    <source>
        <dbReference type="Pfam" id="PF20720"/>
    </source>
</evidence>
<dbReference type="RefSeq" id="XP_022303505.1">
    <property type="nucleotide sequence ID" value="XM_022447797.1"/>
</dbReference>
<feature type="coiled-coil region" evidence="4">
    <location>
        <begin position="189"/>
        <end position="223"/>
    </location>
</feature>
<dbReference type="InterPro" id="IPR049050">
    <property type="entry name" value="nSTAND3"/>
</dbReference>
<feature type="repeat" description="ANK" evidence="3">
    <location>
        <begin position="702"/>
        <end position="729"/>
    </location>
</feature>
<feature type="transmembrane region" description="Helical" evidence="5">
    <location>
        <begin position="1260"/>
        <end position="1280"/>
    </location>
</feature>
<feature type="transmembrane region" description="Helical" evidence="5">
    <location>
        <begin position="1181"/>
        <end position="1208"/>
    </location>
</feature>
<dbReference type="PANTHER" id="PTHR24126:SF14">
    <property type="entry name" value="ANK_REP_REGION DOMAIN-CONTAINING PROTEIN"/>
    <property type="match status" value="1"/>
</dbReference>
<evidence type="ECO:0000313" key="8">
    <source>
        <dbReference type="Proteomes" id="UP000694844"/>
    </source>
</evidence>
<sequence length="1406" mass="161545">MAGCNSKLSSEEINYLRLDTVIKKVATPTVLQVFNTFIPPNDLANVLNSNASIIQESLKKKVINADQLDVLVRVPGVQFTFQSKVPHQKDTSSEDFDISLMICILRSLNMVPAPSKGWNTFPPTEDNTLEANLARIKILRNELAHSSKMRLKDKSYKRKSTVLQKALSEISKGETDCIVREIKSFDFGTSDKDELIRHIQQQIRELEENLKFHRNLKENASSLLNLWENELKNVYRTKGTLEVLNKIRTNSVVMIIGNSGSGKTTAMKYASLQLQEEGYEIVLISSPGDIPYHRNNDRNQLFIIDDILGKYRVDINAFEAWKRLQDRIGVVFNHSGAKLLVTLRRQLYQTISHISSSTFFESKVVDLDSKDLALSGDEKMGMLEHYLDNRNLSISMDEKVDICACTIAFPLLCNIFSSSQDFFQQKAIFFLSPSVVFKEELVRLEKENKEVYCVLVLLMIFSDEELESIFDIECNIERTHIYLLILRACGVIENIPRKSLHEYLQSLCGTFVEPTNHFRFVHDTLEETLANHFGSNYPDVMINSCKLEFIRDRVRINMLPTDDENVLVLKCSSFNVLSERILKEIRNGKFRDVILSEPMQDRKFINHFISYATKRNISVGQLGNLSCMENVLSSQNDLANGVRRTTLAKRFSLFEILQSKKKCFIHWIAAMGSLPLFETFFGRHKSKLRQLYENLTVVADLLHLAILGENIEVAELLIKKGGNLNSYDEYGITLLCKTAGTNRCDIAELLIDQGADVNQPDQMMGWTPCFVASWFNEVEMLKLLISKGAYVNVMDPAGNVPLSVAVLKNNNQIVSVLLNNGAEIYDYIQIYNLKIGTPNNFNALLGIALANKNFKIVELLVDFFKSRNAIVSVHPTLCENSIVSHEMLDLFLMELKREKSNSALWNDFLAASTAVRSNDSRNLVHLFDKSDDIIWFSIFRGNSIIAENRKEKLAKFNQNYLRFSLLHIAAVCDNVDAAKLLTKYGANPLQRDIRGRTSLHLANSSTMLEVLLSAKCTPEFSSKAYIGKNISFCLSFKFIPALFKRFACSSADLNINVTDNNGNTPLHSMIIRISDMERCLDTVETLVNKGASTDIRCEKGYLPIDHFRTVSLKFDDHVEERGERLLGGNITTRYIKIEKQFYTILSCAFIMFYFLVYVTNAKNMCIQTETNKDSDKFPRVIIKWYVSCTQIVVILIMIYLLGVLNTLLQAFSVRKFEVKPTWYMLYSEQLLAVFLGKISIAFIIVRVVCFFFYQSYLTDIIFNVYCTFLCFFLFMIYFKTRCRNIFRKYHSFCILAIKICTVLYLIFWIQYVIIFYGQHMIDSSKINDDSSWVDLIFTIASKFVLFFLYFALLWFRLLRPLFFISYKPVYWHHVKCTQIFTAYLLCFFLVDILSVPLTLVWCSFQN</sequence>
<dbReference type="GeneID" id="111111055"/>
<keyword evidence="5" id="KW-0812">Transmembrane</keyword>
<dbReference type="PANTHER" id="PTHR24126">
    <property type="entry name" value="ANKYRIN REPEAT, PH AND SEC7 DOMAIN CONTAINING PROTEIN SECG-RELATED"/>
    <property type="match status" value="1"/>
</dbReference>
<keyword evidence="5" id="KW-1133">Transmembrane helix</keyword>